<comment type="caution">
    <text evidence="1">The sequence shown here is derived from an EMBL/GenBank/DDBJ whole genome shotgun (WGS) entry which is preliminary data.</text>
</comment>
<reference evidence="1 2" key="1">
    <citation type="submission" date="2021-08" db="EMBL/GenBank/DDBJ databases">
        <title>Draft Genome Sequence of Phanerochaete sordida strain YK-624.</title>
        <authorList>
            <person name="Mori T."/>
            <person name="Dohra H."/>
            <person name="Suzuki T."/>
            <person name="Kawagishi H."/>
            <person name="Hirai H."/>
        </authorList>
    </citation>
    <scope>NUCLEOTIDE SEQUENCE [LARGE SCALE GENOMIC DNA]</scope>
    <source>
        <strain evidence="1 2">YK-624</strain>
    </source>
</reference>
<dbReference type="EMBL" id="BPQB01000054">
    <property type="protein sequence ID" value="GJE95948.1"/>
    <property type="molecule type" value="Genomic_DNA"/>
</dbReference>
<dbReference type="AlphaFoldDB" id="A0A9P3GJ91"/>
<keyword evidence="2" id="KW-1185">Reference proteome</keyword>
<evidence type="ECO:0000313" key="2">
    <source>
        <dbReference type="Proteomes" id="UP000703269"/>
    </source>
</evidence>
<name>A0A9P3GJ91_9APHY</name>
<evidence type="ECO:0000313" key="1">
    <source>
        <dbReference type="EMBL" id="GJE95948.1"/>
    </source>
</evidence>
<protein>
    <submittedName>
        <fullName evidence="1">Uncharacterized protein</fullName>
    </submittedName>
</protein>
<accession>A0A9P3GJ91</accession>
<sequence>MMIQFVMLARSRRPHAARAFPTPGDEEQWHVPRTVLSNPKEESTAMSFTARKICNIATRCQPVWPVWPQASLEMLCRSGKLALTVADAIQGALKRLQRWHTPT</sequence>
<gene>
    <name evidence="1" type="ORF">PsYK624_121400</name>
</gene>
<proteinExistence type="predicted"/>
<dbReference type="Proteomes" id="UP000703269">
    <property type="component" value="Unassembled WGS sequence"/>
</dbReference>
<organism evidence="1 2">
    <name type="scientific">Phanerochaete sordida</name>
    <dbReference type="NCBI Taxonomy" id="48140"/>
    <lineage>
        <taxon>Eukaryota</taxon>
        <taxon>Fungi</taxon>
        <taxon>Dikarya</taxon>
        <taxon>Basidiomycota</taxon>
        <taxon>Agaricomycotina</taxon>
        <taxon>Agaricomycetes</taxon>
        <taxon>Polyporales</taxon>
        <taxon>Phanerochaetaceae</taxon>
        <taxon>Phanerochaete</taxon>
    </lineage>
</organism>